<keyword evidence="3" id="KW-1185">Reference proteome</keyword>
<reference evidence="2 3" key="1">
    <citation type="submission" date="2020-05" db="EMBL/GenBank/DDBJ databases">
        <authorList>
            <person name="Khan S.A."/>
            <person name="Jeon C.O."/>
            <person name="Chun B.H."/>
        </authorList>
    </citation>
    <scope>NUCLEOTIDE SEQUENCE [LARGE SCALE GENOMIC DNA]</scope>
    <source>
        <strain evidence="2 3">S1162</strain>
    </source>
</reference>
<organism evidence="2 3">
    <name type="scientific">Mucilaginibacter humi</name>
    <dbReference type="NCBI Taxonomy" id="2732510"/>
    <lineage>
        <taxon>Bacteria</taxon>
        <taxon>Pseudomonadati</taxon>
        <taxon>Bacteroidota</taxon>
        <taxon>Sphingobacteriia</taxon>
        <taxon>Sphingobacteriales</taxon>
        <taxon>Sphingobacteriaceae</taxon>
        <taxon>Mucilaginibacter</taxon>
    </lineage>
</organism>
<accession>A0ABX1W5F8</accession>
<comment type="caution">
    <text evidence="2">The sequence shown here is derived from an EMBL/GenBank/DDBJ whole genome shotgun (WGS) entry which is preliminary data.</text>
</comment>
<dbReference type="EMBL" id="JABFCR010000052">
    <property type="protein sequence ID" value="NNU34534.1"/>
    <property type="molecule type" value="Genomic_DNA"/>
</dbReference>
<evidence type="ECO:0000313" key="2">
    <source>
        <dbReference type="EMBL" id="NNU34534.1"/>
    </source>
</evidence>
<evidence type="ECO:0000259" key="1">
    <source>
        <dbReference type="Pfam" id="PF16117"/>
    </source>
</evidence>
<name>A0ABX1W5F8_9SPHI</name>
<dbReference type="Pfam" id="PF16117">
    <property type="entry name" value="DUF4833"/>
    <property type="match status" value="1"/>
</dbReference>
<dbReference type="RefSeq" id="WP_175270206.1">
    <property type="nucleotide sequence ID" value="NZ_JABFCR010000052.1"/>
</dbReference>
<proteinExistence type="predicted"/>
<dbReference type="InterPro" id="IPR032269">
    <property type="entry name" value="DUF4833"/>
</dbReference>
<evidence type="ECO:0000313" key="3">
    <source>
        <dbReference type="Proteomes" id="UP000566071"/>
    </source>
</evidence>
<protein>
    <submittedName>
        <fullName evidence="2">DUF4833 domain-containing protein</fullName>
    </submittedName>
</protein>
<gene>
    <name evidence="2" type="ORF">HK413_11235</name>
</gene>
<sequence>MKLSIIFLFTAFCSYLPVSKNVDKPAIKPATATNDGEDKFPVPPESVSRLFYMQRTANSNTIIYELNAPNGKIDSENPLHVYWIRYAEKGQKEELSYIQRKFAYGVITKKLANDQFDVRFVSYKKFPLLLMKANDGKYHIFATVAQKQMMLNRLFVKIEGGSFWLPNVVYVELRGTDQNTGREIVERFKP</sequence>
<dbReference type="Proteomes" id="UP000566071">
    <property type="component" value="Unassembled WGS sequence"/>
</dbReference>
<feature type="domain" description="DUF4833" evidence="1">
    <location>
        <begin position="51"/>
        <end position="187"/>
    </location>
</feature>